<accession>A0A845F1W1</accession>
<evidence type="ECO:0000313" key="2">
    <source>
        <dbReference type="Proteomes" id="UP000447833"/>
    </source>
</evidence>
<gene>
    <name evidence="1" type="ORF">GLW07_15585</name>
</gene>
<dbReference type="AlphaFoldDB" id="A0A845F1W1"/>
<sequence>MNFFSEFLLLAALLIAFTAFIAVFLNASGRLLFQKKKNIFQKPLHSSQKNWKKLSDDPN</sequence>
<reference evidence="1 2" key="1">
    <citation type="submission" date="2019-11" db="EMBL/GenBank/DDBJ databases">
        <title>Genome sequences of 17 halophilic strains isolated from different environments.</title>
        <authorList>
            <person name="Furrow R.E."/>
        </authorList>
    </citation>
    <scope>NUCLEOTIDE SEQUENCE [LARGE SCALE GENOMIC DNA]</scope>
    <source>
        <strain evidence="1 2">22506_14_FS</strain>
    </source>
</reference>
<dbReference type="Proteomes" id="UP000447833">
    <property type="component" value="Unassembled WGS sequence"/>
</dbReference>
<dbReference type="RefSeq" id="WP_160920173.1">
    <property type="nucleotide sequence ID" value="NZ_WMEY01000004.1"/>
</dbReference>
<evidence type="ECO:0000313" key="1">
    <source>
        <dbReference type="EMBL" id="MYL64781.1"/>
    </source>
</evidence>
<protein>
    <submittedName>
        <fullName evidence="1">Uncharacterized protein</fullName>
    </submittedName>
</protein>
<name>A0A845F1W1_9BACL</name>
<organism evidence="1 2">
    <name type="scientific">Guptibacillus hwajinpoensis</name>
    <dbReference type="NCBI Taxonomy" id="208199"/>
    <lineage>
        <taxon>Bacteria</taxon>
        <taxon>Bacillati</taxon>
        <taxon>Bacillota</taxon>
        <taxon>Bacilli</taxon>
        <taxon>Bacillales</taxon>
        <taxon>Guptibacillaceae</taxon>
        <taxon>Guptibacillus</taxon>
    </lineage>
</organism>
<dbReference type="EMBL" id="WMEY01000004">
    <property type="protein sequence ID" value="MYL64781.1"/>
    <property type="molecule type" value="Genomic_DNA"/>
</dbReference>
<comment type="caution">
    <text evidence="1">The sequence shown here is derived from an EMBL/GenBank/DDBJ whole genome shotgun (WGS) entry which is preliminary data.</text>
</comment>
<proteinExistence type="predicted"/>